<dbReference type="Proteomes" id="UP000649259">
    <property type="component" value="Unassembled WGS sequence"/>
</dbReference>
<protein>
    <submittedName>
        <fullName evidence="2">Uncharacterized protein</fullName>
    </submittedName>
</protein>
<dbReference type="EMBL" id="BNEB01000005">
    <property type="protein sequence ID" value="GHI63354.1"/>
    <property type="molecule type" value="Genomic_DNA"/>
</dbReference>
<proteinExistence type="predicted"/>
<evidence type="ECO:0000256" key="1">
    <source>
        <dbReference type="SAM" id="MobiDB-lite"/>
    </source>
</evidence>
<organism evidence="2 3">
    <name type="scientific">Streptomyces asoensis</name>
    <dbReference type="NCBI Taxonomy" id="249586"/>
    <lineage>
        <taxon>Bacteria</taxon>
        <taxon>Bacillati</taxon>
        <taxon>Actinomycetota</taxon>
        <taxon>Actinomycetes</taxon>
        <taxon>Kitasatosporales</taxon>
        <taxon>Streptomycetaceae</taxon>
        <taxon>Streptomyces</taxon>
    </lineage>
</organism>
<comment type="caution">
    <text evidence="2">The sequence shown here is derived from an EMBL/GenBank/DDBJ whole genome shotgun (WGS) entry which is preliminary data.</text>
</comment>
<reference evidence="3" key="1">
    <citation type="submission" date="2023-07" db="EMBL/GenBank/DDBJ databases">
        <title>Whole genome shotgun sequence of Streptomyces cacaoi subsp. asoensis NBRC 13813.</title>
        <authorList>
            <person name="Komaki H."/>
            <person name="Tamura T."/>
        </authorList>
    </citation>
    <scope>NUCLEOTIDE SEQUENCE [LARGE SCALE GENOMIC DNA]</scope>
    <source>
        <strain evidence="3">NBRC 13813</strain>
    </source>
</reference>
<evidence type="ECO:0000313" key="2">
    <source>
        <dbReference type="EMBL" id="GHI63354.1"/>
    </source>
</evidence>
<feature type="region of interest" description="Disordered" evidence="1">
    <location>
        <begin position="25"/>
        <end position="78"/>
    </location>
</feature>
<gene>
    <name evidence="2" type="ORF">Saso_50040</name>
</gene>
<name>A0ABQ3S5E4_9ACTN</name>
<sequence length="78" mass="8250">MSAVSMPCGPRHGKEACIAELTGRHRAGTAPGRPAHGAGGRGETRPTCGSGTRRPYDRNRCPGPRPLAGTERLSWEDL</sequence>
<keyword evidence="3" id="KW-1185">Reference proteome</keyword>
<accession>A0ABQ3S5E4</accession>
<evidence type="ECO:0000313" key="3">
    <source>
        <dbReference type="Proteomes" id="UP000649259"/>
    </source>
</evidence>